<keyword evidence="1" id="KW-0862">Zinc</keyword>
<dbReference type="SUPFAM" id="SSF57667">
    <property type="entry name" value="beta-beta-alpha zinc fingers"/>
    <property type="match status" value="1"/>
</dbReference>
<proteinExistence type="predicted"/>
<feature type="region of interest" description="Disordered" evidence="2">
    <location>
        <begin position="204"/>
        <end position="227"/>
    </location>
</feature>
<accession>A0A426Y0M6</accession>
<sequence>MCGTGRPAWFCVVQRHLTHFYAISCYATPSYTILDGVHTVASNHHVTMSSYHMENGDVVEKEARDQKPGQQTTGSDGGESFGGDHQPWLDLTLGRRTAPTDGSSSSPRPQPPSRKMFSCNFCMRKFFSSQALGGHQNAHKRERGATRRPHHHLTVHSHSMVPKHHSEKGLSMVARCYQSIPDIEVTRITPFALDEARGWKWPGSFQDVSRPTDQPSEQQNLDLNLRL</sequence>
<keyword evidence="1" id="KW-0863">Zinc-finger</keyword>
<feature type="compositionally biased region" description="Polar residues" evidence="2">
    <location>
        <begin position="206"/>
        <end position="227"/>
    </location>
</feature>
<dbReference type="GO" id="GO:0008270">
    <property type="term" value="F:zinc ion binding"/>
    <property type="evidence" value="ECO:0007669"/>
    <property type="project" value="UniProtKB-KW"/>
</dbReference>
<evidence type="ECO:0000313" key="5">
    <source>
        <dbReference type="Proteomes" id="UP000287651"/>
    </source>
</evidence>
<feature type="compositionally biased region" description="Basic residues" evidence="2">
    <location>
        <begin position="137"/>
        <end position="164"/>
    </location>
</feature>
<dbReference type="PANTHER" id="PTHR47593:SF8">
    <property type="entry name" value="OS12G0581900 PROTEIN"/>
    <property type="match status" value="1"/>
</dbReference>
<gene>
    <name evidence="4" type="ORF">B296_00036611</name>
</gene>
<evidence type="ECO:0000259" key="3">
    <source>
        <dbReference type="PROSITE" id="PS50157"/>
    </source>
</evidence>
<dbReference type="InterPro" id="IPR036236">
    <property type="entry name" value="Znf_C2H2_sf"/>
</dbReference>
<feature type="domain" description="C2H2-type" evidence="3">
    <location>
        <begin position="117"/>
        <end position="144"/>
    </location>
</feature>
<dbReference type="PROSITE" id="PS00028">
    <property type="entry name" value="ZINC_FINGER_C2H2_1"/>
    <property type="match status" value="1"/>
</dbReference>
<dbReference type="PROSITE" id="PS50157">
    <property type="entry name" value="ZINC_FINGER_C2H2_2"/>
    <property type="match status" value="1"/>
</dbReference>
<feature type="region of interest" description="Disordered" evidence="2">
    <location>
        <begin position="132"/>
        <end position="164"/>
    </location>
</feature>
<dbReference type="AlphaFoldDB" id="A0A426Y0M6"/>
<organism evidence="4 5">
    <name type="scientific">Ensete ventricosum</name>
    <name type="common">Abyssinian banana</name>
    <name type="synonym">Musa ensete</name>
    <dbReference type="NCBI Taxonomy" id="4639"/>
    <lineage>
        <taxon>Eukaryota</taxon>
        <taxon>Viridiplantae</taxon>
        <taxon>Streptophyta</taxon>
        <taxon>Embryophyta</taxon>
        <taxon>Tracheophyta</taxon>
        <taxon>Spermatophyta</taxon>
        <taxon>Magnoliopsida</taxon>
        <taxon>Liliopsida</taxon>
        <taxon>Zingiberales</taxon>
        <taxon>Musaceae</taxon>
        <taxon>Ensete</taxon>
    </lineage>
</organism>
<evidence type="ECO:0000256" key="2">
    <source>
        <dbReference type="SAM" id="MobiDB-lite"/>
    </source>
</evidence>
<protein>
    <recommendedName>
        <fullName evidence="3">C2H2-type domain-containing protein</fullName>
    </recommendedName>
</protein>
<evidence type="ECO:0000313" key="4">
    <source>
        <dbReference type="EMBL" id="RRT45347.1"/>
    </source>
</evidence>
<dbReference type="InterPro" id="IPR013087">
    <property type="entry name" value="Znf_C2H2_type"/>
</dbReference>
<dbReference type="EMBL" id="AMZH03015894">
    <property type="protein sequence ID" value="RRT45347.1"/>
    <property type="molecule type" value="Genomic_DNA"/>
</dbReference>
<feature type="region of interest" description="Disordered" evidence="2">
    <location>
        <begin position="60"/>
        <end position="114"/>
    </location>
</feature>
<keyword evidence="1" id="KW-0479">Metal-binding</keyword>
<dbReference type="InterPro" id="IPR053266">
    <property type="entry name" value="Zinc_finger_protein_7"/>
</dbReference>
<reference evidence="4 5" key="1">
    <citation type="journal article" date="2014" name="Agronomy (Basel)">
        <title>A Draft Genome Sequence for Ensete ventricosum, the Drought-Tolerant Tree Against Hunger.</title>
        <authorList>
            <person name="Harrison J."/>
            <person name="Moore K.A."/>
            <person name="Paszkiewicz K."/>
            <person name="Jones T."/>
            <person name="Grant M."/>
            <person name="Ambacheew D."/>
            <person name="Muzemil S."/>
            <person name="Studholme D.J."/>
        </authorList>
    </citation>
    <scope>NUCLEOTIDE SEQUENCE [LARGE SCALE GENOMIC DNA]</scope>
</reference>
<dbReference type="PANTHER" id="PTHR47593">
    <property type="entry name" value="ZINC FINGER PROTEIN 4-LIKE"/>
    <property type="match status" value="1"/>
</dbReference>
<dbReference type="Proteomes" id="UP000287651">
    <property type="component" value="Unassembled WGS sequence"/>
</dbReference>
<evidence type="ECO:0000256" key="1">
    <source>
        <dbReference type="PROSITE-ProRule" id="PRU00042"/>
    </source>
</evidence>
<comment type="caution">
    <text evidence="4">The sequence shown here is derived from an EMBL/GenBank/DDBJ whole genome shotgun (WGS) entry which is preliminary data.</text>
</comment>
<name>A0A426Y0M6_ENSVE</name>